<feature type="transmembrane region" description="Helical" evidence="1">
    <location>
        <begin position="19"/>
        <end position="38"/>
    </location>
</feature>
<accession>A0A430B3T3</accession>
<protein>
    <submittedName>
        <fullName evidence="2">Uncharacterized protein</fullName>
    </submittedName>
</protein>
<keyword evidence="1" id="KW-1133">Transmembrane helix</keyword>
<comment type="caution">
    <text evidence="2">The sequence shown here is derived from an EMBL/GenBank/DDBJ whole genome shotgun (WGS) entry which is preliminary data.</text>
</comment>
<dbReference type="AlphaFoldDB" id="A0A430B3T3"/>
<dbReference type="NCBIfam" id="NF041014">
    <property type="entry name" value="pilin_ComGG_2"/>
    <property type="match status" value="1"/>
</dbReference>
<keyword evidence="1" id="KW-0812">Transmembrane</keyword>
<evidence type="ECO:0000256" key="1">
    <source>
        <dbReference type="SAM" id="Phobius"/>
    </source>
</evidence>
<proteinExistence type="predicted"/>
<dbReference type="InterPro" id="IPR047665">
    <property type="entry name" value="ComGG_streptococcus-type"/>
</dbReference>
<gene>
    <name evidence="2" type="ORF">CBF28_07850</name>
</gene>
<dbReference type="GeneID" id="95579633"/>
<sequence length="119" mass="14143">MKEKLIPTFYSTDDYEGGILLPILVVLMMFTIITLYVLEDYRTRREVLVNTKDFYLAKSLENITWEEIKEEKIVKNKTVTYNLGEVDVIWHEKNKEVELNTSLKNNYKRTTKKSFIKKG</sequence>
<name>A0A430B3T3_9ENTE</name>
<evidence type="ECO:0000313" key="3">
    <source>
        <dbReference type="Proteomes" id="UP000288028"/>
    </source>
</evidence>
<dbReference type="RefSeq" id="WP_126793729.1">
    <property type="nucleotide sequence ID" value="NZ_CP060720.1"/>
</dbReference>
<reference evidence="2 3" key="1">
    <citation type="submission" date="2017-05" db="EMBL/GenBank/DDBJ databases">
        <title>Vagococcus spp. assemblies.</title>
        <authorList>
            <person name="Gulvik C.A."/>
        </authorList>
    </citation>
    <scope>NUCLEOTIDE SEQUENCE [LARGE SCALE GENOMIC DNA]</scope>
    <source>
        <strain evidence="2 3">SS1714</strain>
    </source>
</reference>
<dbReference type="OrthoDB" id="2200367at2"/>
<keyword evidence="3" id="KW-1185">Reference proteome</keyword>
<dbReference type="Proteomes" id="UP000288028">
    <property type="component" value="Unassembled WGS sequence"/>
</dbReference>
<keyword evidence="1" id="KW-0472">Membrane</keyword>
<organism evidence="2 3">
    <name type="scientific">Vagococcus carniphilus</name>
    <dbReference type="NCBI Taxonomy" id="218144"/>
    <lineage>
        <taxon>Bacteria</taxon>
        <taxon>Bacillati</taxon>
        <taxon>Bacillota</taxon>
        <taxon>Bacilli</taxon>
        <taxon>Lactobacillales</taxon>
        <taxon>Enterococcaceae</taxon>
        <taxon>Vagococcus</taxon>
    </lineage>
</organism>
<evidence type="ECO:0000313" key="2">
    <source>
        <dbReference type="EMBL" id="RSU14974.1"/>
    </source>
</evidence>
<dbReference type="EMBL" id="NGKB01000006">
    <property type="protein sequence ID" value="RSU14974.1"/>
    <property type="molecule type" value="Genomic_DNA"/>
</dbReference>